<organism evidence="3 4">
    <name type="scientific">Methyloglobulus morosus KoM1</name>
    <dbReference type="NCBI Taxonomy" id="1116472"/>
    <lineage>
        <taxon>Bacteria</taxon>
        <taxon>Pseudomonadati</taxon>
        <taxon>Pseudomonadota</taxon>
        <taxon>Gammaproteobacteria</taxon>
        <taxon>Methylococcales</taxon>
        <taxon>Methylococcaceae</taxon>
        <taxon>Methyloglobulus</taxon>
    </lineage>
</organism>
<dbReference type="Gene3D" id="3.30.1370.120">
    <property type="match status" value="1"/>
</dbReference>
<dbReference type="OrthoDB" id="5608150at2"/>
<accession>V5BXN0</accession>
<dbReference type="InterPro" id="IPR038591">
    <property type="entry name" value="NolW-like_sf"/>
</dbReference>
<gene>
    <name evidence="3" type="ORF">MGMO_53c00430</name>
</gene>
<evidence type="ECO:0000256" key="1">
    <source>
        <dbReference type="RuleBase" id="RU004003"/>
    </source>
</evidence>
<feature type="domain" description="Type II/III secretion system secretin-like" evidence="2">
    <location>
        <begin position="149"/>
        <end position="254"/>
    </location>
</feature>
<dbReference type="InterPro" id="IPR004846">
    <property type="entry name" value="T2SS/T3SS_dom"/>
</dbReference>
<dbReference type="Pfam" id="PF00263">
    <property type="entry name" value="Secretin"/>
    <property type="match status" value="1"/>
</dbReference>
<name>V5BXN0_9GAMM</name>
<comment type="similarity">
    <text evidence="1">Belongs to the bacterial secretin family.</text>
</comment>
<dbReference type="GO" id="GO:0009306">
    <property type="term" value="P:protein secretion"/>
    <property type="evidence" value="ECO:0007669"/>
    <property type="project" value="InterPro"/>
</dbReference>
<dbReference type="AlphaFoldDB" id="V5BXN0"/>
<keyword evidence="4" id="KW-1185">Reference proteome</keyword>
<evidence type="ECO:0000259" key="2">
    <source>
        <dbReference type="Pfam" id="PF00263"/>
    </source>
</evidence>
<dbReference type="STRING" id="1116472.MGMO_53c00430"/>
<evidence type="ECO:0000313" key="4">
    <source>
        <dbReference type="Proteomes" id="UP000017842"/>
    </source>
</evidence>
<reference evidence="3 4" key="1">
    <citation type="journal article" date="2013" name="Genome Announc.">
        <title>Draft Genome Sequence of the Methanotrophic Gammaproteobacterium Methyloglobulus morosus DSM 22980 Strain KoM1.</title>
        <authorList>
            <person name="Poehlein A."/>
            <person name="Deutzmann J.S."/>
            <person name="Daniel R."/>
            <person name="Simeonova D.D."/>
        </authorList>
    </citation>
    <scope>NUCLEOTIDE SEQUENCE [LARGE SCALE GENOMIC DNA]</scope>
    <source>
        <strain evidence="3 4">KoM1</strain>
    </source>
</reference>
<dbReference type="eggNOG" id="COG4796">
    <property type="taxonomic scope" value="Bacteria"/>
</dbReference>
<comment type="caution">
    <text evidence="3">The sequence shown here is derived from an EMBL/GenBank/DDBJ whole genome shotgun (WGS) entry which is preliminary data.</text>
</comment>
<protein>
    <recommendedName>
        <fullName evidence="2">Type II/III secretion system secretin-like domain-containing protein</fullName>
    </recommendedName>
</protein>
<sequence>MKKPTLPVLLLMLIIPTISLAESVVEIITVYNRPASEFQPLLIPLLESTDQIVANGDSIIVKTTPERLQTITNLIRKLDNPVNNLLITVIQSRNATAEQLNAGIGFDIDTPLPNASGPRYNVGNDRNPLQGRIYGQNSKINSTHDNQNTQTIRTLEGETAHIKVGNTYPITNYQVNPGGYGYPAVTQSTQLVEASTGFEVTPRLVGQQVVMDVSPWSDRFNGQGQIQSQEAQTTIRANLGEWVDLGGVDESGQSAGNTTFSYNRQSRQNNLHILVKVDLVN</sequence>
<dbReference type="Proteomes" id="UP000017842">
    <property type="component" value="Unassembled WGS sequence"/>
</dbReference>
<proteinExistence type="inferred from homology"/>
<dbReference type="EMBL" id="AYLO01000051">
    <property type="protein sequence ID" value="ESS72584.1"/>
    <property type="molecule type" value="Genomic_DNA"/>
</dbReference>
<evidence type="ECO:0000313" key="3">
    <source>
        <dbReference type="EMBL" id="ESS72584.1"/>
    </source>
</evidence>
<dbReference type="RefSeq" id="WP_023494381.1">
    <property type="nucleotide sequence ID" value="NZ_AYLO01000051.1"/>
</dbReference>